<feature type="domain" description="Fe-containing alcohol dehydrogenase-like C-terminal" evidence="6">
    <location>
        <begin position="198"/>
        <end position="382"/>
    </location>
</feature>
<comment type="caution">
    <text evidence="7">The sequence shown here is derived from an EMBL/GenBank/DDBJ whole genome shotgun (WGS) entry which is preliminary data.</text>
</comment>
<accession>A0A399IYW0</accession>
<name>A0A399IYW0_9RHOB</name>
<dbReference type="GO" id="GO:0004022">
    <property type="term" value="F:alcohol dehydrogenase (NAD+) activity"/>
    <property type="evidence" value="ECO:0007669"/>
    <property type="project" value="TreeGrafter"/>
</dbReference>
<comment type="cofactor">
    <cofactor evidence="1">
        <name>Fe cation</name>
        <dbReference type="ChEBI" id="CHEBI:24875"/>
    </cofactor>
</comment>
<evidence type="ECO:0000259" key="5">
    <source>
        <dbReference type="Pfam" id="PF00465"/>
    </source>
</evidence>
<evidence type="ECO:0000259" key="6">
    <source>
        <dbReference type="Pfam" id="PF25137"/>
    </source>
</evidence>
<keyword evidence="4" id="KW-0520">NAD</keyword>
<evidence type="ECO:0000313" key="7">
    <source>
        <dbReference type="EMBL" id="RII38144.1"/>
    </source>
</evidence>
<evidence type="ECO:0000256" key="3">
    <source>
        <dbReference type="ARBA" id="ARBA00023002"/>
    </source>
</evidence>
<dbReference type="CDD" id="cd08183">
    <property type="entry name" value="Fe-ADH-like"/>
    <property type="match status" value="1"/>
</dbReference>
<dbReference type="Pfam" id="PF25137">
    <property type="entry name" value="ADH_Fe_C"/>
    <property type="match status" value="1"/>
</dbReference>
<dbReference type="InterPro" id="IPR039697">
    <property type="entry name" value="Alcohol_dehydrogenase_Fe"/>
</dbReference>
<keyword evidence="8" id="KW-1185">Reference proteome</keyword>
<dbReference type="SUPFAM" id="SSF56796">
    <property type="entry name" value="Dehydroquinate synthase-like"/>
    <property type="match status" value="1"/>
</dbReference>
<dbReference type="AlphaFoldDB" id="A0A399IYW0"/>
<sequence length="383" mass="39569">MDPRRGRRASVLMQLLLPPRILFGRGALADALPHLRALGSRLILVHSASARAAPPLADDLRALGCTVQTCLAKGEPTLPVLEDALHTLRPCNADAVIAMGGGSALDLGKALAALLPGAHPALHHLEVVGGGHPLDTAPLPFAAIPTTAGTGAEATKNAVIGVPQAQRKVSLRDDRMIARLAVVDPALTEDVPPATRLASGLDAITQVIEPYLSLNASPLTDALCRDAIPRGLGALRQLMQAPNPQAFDDMAHVSLSGGIALANAGLGAVHGLAGVLGGRTGAAHGVLCGRLLVPVLRTNFTAIDTPRRAEVLAWIASAFPENSDPLTALQTWIDAQGLPRLADLGLSARDHARVAADSLASSSMRTNPVALSGEQLRKILSQS</sequence>
<protein>
    <submittedName>
        <fullName evidence="7">Iron-containing alcohol dehydrogenase</fullName>
    </submittedName>
</protein>
<evidence type="ECO:0000256" key="1">
    <source>
        <dbReference type="ARBA" id="ARBA00001962"/>
    </source>
</evidence>
<dbReference type="PROSITE" id="PS00913">
    <property type="entry name" value="ADH_IRON_1"/>
    <property type="match status" value="1"/>
</dbReference>
<reference evidence="7 8" key="1">
    <citation type="submission" date="2018-08" db="EMBL/GenBank/DDBJ databases">
        <title>Pseudooceanicola sediminis CY03 in the family Rhodobacteracea.</title>
        <authorList>
            <person name="Zhang Y.-J."/>
        </authorList>
    </citation>
    <scope>NUCLEOTIDE SEQUENCE [LARGE SCALE GENOMIC DNA]</scope>
    <source>
        <strain evidence="7 8">CY03</strain>
    </source>
</reference>
<dbReference type="Proteomes" id="UP000265848">
    <property type="component" value="Unassembled WGS sequence"/>
</dbReference>
<evidence type="ECO:0000256" key="2">
    <source>
        <dbReference type="ARBA" id="ARBA00007358"/>
    </source>
</evidence>
<dbReference type="Pfam" id="PF00465">
    <property type="entry name" value="Fe-ADH"/>
    <property type="match status" value="1"/>
</dbReference>
<dbReference type="InterPro" id="IPR018211">
    <property type="entry name" value="ADH_Fe_CS"/>
</dbReference>
<evidence type="ECO:0000256" key="4">
    <source>
        <dbReference type="ARBA" id="ARBA00023027"/>
    </source>
</evidence>
<organism evidence="7 8">
    <name type="scientific">Pseudooceanicola sediminis</name>
    <dbReference type="NCBI Taxonomy" id="2211117"/>
    <lineage>
        <taxon>Bacteria</taxon>
        <taxon>Pseudomonadati</taxon>
        <taxon>Pseudomonadota</taxon>
        <taxon>Alphaproteobacteria</taxon>
        <taxon>Rhodobacterales</taxon>
        <taxon>Paracoccaceae</taxon>
        <taxon>Pseudooceanicola</taxon>
    </lineage>
</organism>
<dbReference type="Gene3D" id="1.20.1090.10">
    <property type="entry name" value="Dehydroquinate synthase-like - alpha domain"/>
    <property type="match status" value="1"/>
</dbReference>
<evidence type="ECO:0000313" key="8">
    <source>
        <dbReference type="Proteomes" id="UP000265848"/>
    </source>
</evidence>
<dbReference type="InterPro" id="IPR056798">
    <property type="entry name" value="ADH_Fe_C"/>
</dbReference>
<gene>
    <name evidence="7" type="ORF">DL237_13090</name>
</gene>
<comment type="similarity">
    <text evidence="2">Belongs to the iron-containing alcohol dehydrogenase family.</text>
</comment>
<dbReference type="PANTHER" id="PTHR11496">
    <property type="entry name" value="ALCOHOL DEHYDROGENASE"/>
    <property type="match status" value="1"/>
</dbReference>
<dbReference type="Gene3D" id="3.40.50.1970">
    <property type="match status" value="1"/>
</dbReference>
<feature type="domain" description="Alcohol dehydrogenase iron-type/glycerol dehydrogenase GldA" evidence="5">
    <location>
        <begin position="18"/>
        <end position="185"/>
    </location>
</feature>
<dbReference type="InterPro" id="IPR001670">
    <property type="entry name" value="ADH_Fe/GldA"/>
</dbReference>
<proteinExistence type="inferred from homology"/>
<dbReference type="PANTHER" id="PTHR11496:SF102">
    <property type="entry name" value="ALCOHOL DEHYDROGENASE 4"/>
    <property type="match status" value="1"/>
</dbReference>
<dbReference type="OrthoDB" id="9815791at2"/>
<dbReference type="GO" id="GO:0046872">
    <property type="term" value="F:metal ion binding"/>
    <property type="evidence" value="ECO:0007669"/>
    <property type="project" value="InterPro"/>
</dbReference>
<keyword evidence="3" id="KW-0560">Oxidoreductase</keyword>
<dbReference type="EMBL" id="QWJJ01000011">
    <property type="protein sequence ID" value="RII38144.1"/>
    <property type="molecule type" value="Genomic_DNA"/>
</dbReference>